<organism evidence="2">
    <name type="scientific">Oryza nivara</name>
    <name type="common">Indian wild rice</name>
    <name type="synonym">Oryza sativa f. spontanea</name>
    <dbReference type="NCBI Taxonomy" id="4536"/>
    <lineage>
        <taxon>Eukaryota</taxon>
        <taxon>Viridiplantae</taxon>
        <taxon>Streptophyta</taxon>
        <taxon>Embryophyta</taxon>
        <taxon>Tracheophyta</taxon>
        <taxon>Spermatophyta</taxon>
        <taxon>Magnoliopsida</taxon>
        <taxon>Liliopsida</taxon>
        <taxon>Poales</taxon>
        <taxon>Poaceae</taxon>
        <taxon>BOP clade</taxon>
        <taxon>Oryzoideae</taxon>
        <taxon>Oryzeae</taxon>
        <taxon>Oryzinae</taxon>
        <taxon>Oryza</taxon>
    </lineage>
</organism>
<feature type="region of interest" description="Disordered" evidence="1">
    <location>
        <begin position="1"/>
        <end position="27"/>
    </location>
</feature>
<reference evidence="2" key="1">
    <citation type="submission" date="2015-04" db="UniProtKB">
        <authorList>
            <consortium name="EnsemblPlants"/>
        </authorList>
    </citation>
    <scope>IDENTIFICATION</scope>
    <source>
        <strain evidence="2">SL10</strain>
    </source>
</reference>
<protein>
    <submittedName>
        <fullName evidence="2">Uncharacterized protein</fullName>
    </submittedName>
</protein>
<dbReference type="AlphaFoldDB" id="A0A0E0IAR2"/>
<proteinExistence type="predicted"/>
<dbReference type="HOGENOM" id="CLU_121663_0_0_1"/>
<evidence type="ECO:0000313" key="3">
    <source>
        <dbReference type="Proteomes" id="UP000006591"/>
    </source>
</evidence>
<dbReference type="EnsemblPlants" id="ONIVA08G12640.2">
    <property type="protein sequence ID" value="ONIVA08G12640.2"/>
    <property type="gene ID" value="ONIVA08G12640"/>
</dbReference>
<feature type="compositionally biased region" description="Basic residues" evidence="1">
    <location>
        <begin position="136"/>
        <end position="147"/>
    </location>
</feature>
<evidence type="ECO:0000256" key="1">
    <source>
        <dbReference type="SAM" id="MobiDB-lite"/>
    </source>
</evidence>
<feature type="region of interest" description="Disordered" evidence="1">
    <location>
        <begin position="109"/>
        <end position="176"/>
    </location>
</feature>
<evidence type="ECO:0000313" key="2">
    <source>
        <dbReference type="EnsemblPlants" id="ONIVA08G12640.2"/>
    </source>
</evidence>
<name>A0A0E0IAR2_ORYNI</name>
<accession>A0A0E0IAR2</accession>
<keyword evidence="3" id="KW-1185">Reference proteome</keyword>
<dbReference type="Proteomes" id="UP000006591">
    <property type="component" value="Chromosome 8"/>
</dbReference>
<dbReference type="Gramene" id="ONIVA08G12640.2">
    <property type="protein sequence ID" value="ONIVA08G12640.2"/>
    <property type="gene ID" value="ONIVA08G12640"/>
</dbReference>
<sequence>MGGEGRGAVVPLQTGPLQTGPFLALSSLGPLRGQEDVATTPSIRDDATTSVRADPTLPMPPVLRPRTAAADPPFARRYRCLHRRPRRPHATHAGGLLPHIRDSARRLEEARSGLPSIDGRLREARSGLPSIDTPRRRSPQPHQRRRSIAVPTSKANRFRVPRAATDPRAPQPCKPSILPANKVRVLLDPVPVQ</sequence>
<reference evidence="2" key="2">
    <citation type="submission" date="2018-04" db="EMBL/GenBank/DDBJ databases">
        <title>OnivRS2 (Oryza nivara Reference Sequence Version 2).</title>
        <authorList>
            <person name="Zhang J."/>
            <person name="Kudrna D."/>
            <person name="Lee S."/>
            <person name="Talag J."/>
            <person name="Rajasekar S."/>
            <person name="Welchert J."/>
            <person name="Hsing Y.-I."/>
            <person name="Wing R.A."/>
        </authorList>
    </citation>
    <scope>NUCLEOTIDE SEQUENCE [LARGE SCALE GENOMIC DNA]</scope>
    <source>
        <strain evidence="2">SL10</strain>
    </source>
</reference>